<evidence type="ECO:0000256" key="2">
    <source>
        <dbReference type="ARBA" id="ARBA00022448"/>
    </source>
</evidence>
<dbReference type="EMBL" id="JBIMZQ010000001">
    <property type="protein sequence ID" value="KAL3674131.1"/>
    <property type="molecule type" value="Genomic_DNA"/>
</dbReference>
<dbReference type="Pfam" id="PF00520">
    <property type="entry name" value="Ion_trans"/>
    <property type="match status" value="1"/>
</dbReference>
<feature type="transmembrane region" description="Helical" evidence="9">
    <location>
        <begin position="398"/>
        <end position="421"/>
    </location>
</feature>
<evidence type="ECO:0000256" key="4">
    <source>
        <dbReference type="ARBA" id="ARBA00022989"/>
    </source>
</evidence>
<dbReference type="SUPFAM" id="SSF81324">
    <property type="entry name" value="Voltage-gated potassium channels"/>
    <property type="match status" value="1"/>
</dbReference>
<dbReference type="SUPFAM" id="SSF51206">
    <property type="entry name" value="cAMP-binding domain-like"/>
    <property type="match status" value="1"/>
</dbReference>
<dbReference type="Gene3D" id="2.60.120.10">
    <property type="entry name" value="Jelly Rolls"/>
    <property type="match status" value="1"/>
</dbReference>
<dbReference type="Gene3D" id="1.10.287.70">
    <property type="match status" value="1"/>
</dbReference>
<sequence length="713" mass="80724">MMERPNTSLAQVAEQRYGSRSSFKSPVHNSISISLEQYNRLEKRLDQLQEENQTTHRMLRDLSELVHQQVRLTTEKNQQRRRSDTTLPLNYRLFTENPPLVNLTGLDLVRPITPENEKATAIDDKASDTGPPITEPTFPPKKLSLPFAVPDATISAQWLSPVDTNELDEPKENTRTASKFWLPQLPNRGKKITPATDEPKSAKSISDDDEITTRRFSVSSIDLVKSQSAAMMQKVDGERKSSFGVSPEDIKSARKIEGELSRFTLRHDSPYRTAWDLMVILMILLDLVFTPLSLGFNYKSAFLSTYSTVESVMFVIDFLVRMFSSYLDEHGNLISGPQRTVTNYFSSGWAIPDLLSWFPFEIFGNAGHNDVVGFLKIFRLAKVSHLAYRLNSAKKAGLVRFVMLLGLVFVISHLLACYWSWVAEGWRAHLDEGSFVPRSLFEEYSLCWSLVIGCVNASPPVMYTAVELISVACFMLIGNILQASVFGAVAALIASFDENEAAYSKKIITTLERCRFLGIPEELSRRIRGYYENLWRETKSVSADADSFINELSPALICEVKFQLYRDMLKQIPFLSSKTLAPAVIEVLVLHLRTVIYMQDDVLIRKGEFGDWMGFIGSKGSVGVLDPNLDMIKIIRILRKGDYFGEMALLQNTKRSATTVALTWVQIHVLCRQDLDYVKELYPTQADVLESEITKYKHLHAGIEKSLSLESLM</sequence>
<dbReference type="InterPro" id="IPR000595">
    <property type="entry name" value="cNMP-bd_dom"/>
</dbReference>
<protein>
    <recommendedName>
        <fullName evidence="10">Cyclic nucleotide-binding domain-containing protein</fullName>
    </recommendedName>
</protein>
<keyword evidence="7" id="KW-0175">Coiled coil</keyword>
<evidence type="ECO:0000256" key="6">
    <source>
        <dbReference type="ARBA" id="ARBA00023136"/>
    </source>
</evidence>
<feature type="region of interest" description="Disordered" evidence="8">
    <location>
        <begin position="1"/>
        <end position="25"/>
    </location>
</feature>
<dbReference type="InterPro" id="IPR014710">
    <property type="entry name" value="RmlC-like_jellyroll"/>
</dbReference>
<dbReference type="CDD" id="cd00038">
    <property type="entry name" value="CAP_ED"/>
    <property type="match status" value="1"/>
</dbReference>
<gene>
    <name evidence="11" type="ORF">V7S43_000077</name>
</gene>
<evidence type="ECO:0000313" key="12">
    <source>
        <dbReference type="Proteomes" id="UP001632037"/>
    </source>
</evidence>
<comment type="subcellular location">
    <subcellularLocation>
        <location evidence="1">Membrane</location>
        <topology evidence="1">Multi-pass membrane protein</topology>
    </subcellularLocation>
</comment>
<dbReference type="InterPro" id="IPR050818">
    <property type="entry name" value="KCNH_animal-type"/>
</dbReference>
<comment type="caution">
    <text evidence="11">The sequence shown here is derived from an EMBL/GenBank/DDBJ whole genome shotgun (WGS) entry which is preliminary data.</text>
</comment>
<evidence type="ECO:0000256" key="1">
    <source>
        <dbReference type="ARBA" id="ARBA00004141"/>
    </source>
</evidence>
<feature type="transmembrane region" description="Helical" evidence="9">
    <location>
        <begin position="274"/>
        <end position="294"/>
    </location>
</feature>
<feature type="region of interest" description="Disordered" evidence="8">
    <location>
        <begin position="186"/>
        <end position="208"/>
    </location>
</feature>
<evidence type="ECO:0000256" key="9">
    <source>
        <dbReference type="SAM" id="Phobius"/>
    </source>
</evidence>
<dbReference type="GO" id="GO:0016020">
    <property type="term" value="C:membrane"/>
    <property type="evidence" value="ECO:0007669"/>
    <property type="project" value="UniProtKB-SubCell"/>
</dbReference>
<keyword evidence="12" id="KW-1185">Reference proteome</keyword>
<dbReference type="PANTHER" id="PTHR10217">
    <property type="entry name" value="VOLTAGE AND LIGAND GATED POTASSIUM CHANNEL"/>
    <property type="match status" value="1"/>
</dbReference>
<proteinExistence type="predicted"/>
<dbReference type="PANTHER" id="PTHR10217:SF435">
    <property type="entry name" value="POTASSIUM VOLTAGE-GATED CHANNEL PROTEIN EAG"/>
    <property type="match status" value="1"/>
</dbReference>
<feature type="transmembrane region" description="Helical" evidence="9">
    <location>
        <begin position="468"/>
        <end position="496"/>
    </location>
</feature>
<evidence type="ECO:0000256" key="8">
    <source>
        <dbReference type="SAM" id="MobiDB-lite"/>
    </source>
</evidence>
<feature type="compositionally biased region" description="Polar residues" evidence="8">
    <location>
        <begin position="1"/>
        <end position="10"/>
    </location>
</feature>
<feature type="region of interest" description="Disordered" evidence="8">
    <location>
        <begin position="122"/>
        <end position="141"/>
    </location>
</feature>
<organism evidence="11 12">
    <name type="scientific">Phytophthora oleae</name>
    <dbReference type="NCBI Taxonomy" id="2107226"/>
    <lineage>
        <taxon>Eukaryota</taxon>
        <taxon>Sar</taxon>
        <taxon>Stramenopiles</taxon>
        <taxon>Oomycota</taxon>
        <taxon>Peronosporomycetes</taxon>
        <taxon>Peronosporales</taxon>
        <taxon>Peronosporaceae</taxon>
        <taxon>Phytophthora</taxon>
    </lineage>
</organism>
<dbReference type="SMART" id="SM00100">
    <property type="entry name" value="cNMP"/>
    <property type="match status" value="1"/>
</dbReference>
<evidence type="ECO:0000313" key="11">
    <source>
        <dbReference type="EMBL" id="KAL3674131.1"/>
    </source>
</evidence>
<dbReference type="PROSITE" id="PS50042">
    <property type="entry name" value="CNMP_BINDING_3"/>
    <property type="match status" value="1"/>
</dbReference>
<name>A0ABD3G6C9_9STRA</name>
<dbReference type="Pfam" id="PF00027">
    <property type="entry name" value="cNMP_binding"/>
    <property type="match status" value="1"/>
</dbReference>
<dbReference type="InterPro" id="IPR005821">
    <property type="entry name" value="Ion_trans_dom"/>
</dbReference>
<evidence type="ECO:0000259" key="10">
    <source>
        <dbReference type="PROSITE" id="PS50042"/>
    </source>
</evidence>
<feature type="coiled-coil region" evidence="7">
    <location>
        <begin position="31"/>
        <end position="65"/>
    </location>
</feature>
<dbReference type="Proteomes" id="UP001632037">
    <property type="component" value="Unassembled WGS sequence"/>
</dbReference>
<keyword evidence="5" id="KW-0406">Ion transport</keyword>
<evidence type="ECO:0000256" key="3">
    <source>
        <dbReference type="ARBA" id="ARBA00022692"/>
    </source>
</evidence>
<keyword evidence="4 9" id="KW-1133">Transmembrane helix</keyword>
<keyword evidence="2" id="KW-0813">Transport</keyword>
<evidence type="ECO:0000256" key="7">
    <source>
        <dbReference type="SAM" id="Coils"/>
    </source>
</evidence>
<keyword evidence="3 9" id="KW-0812">Transmembrane</keyword>
<dbReference type="Gene3D" id="1.10.287.630">
    <property type="entry name" value="Helix hairpin bin"/>
    <property type="match status" value="1"/>
</dbReference>
<evidence type="ECO:0000256" key="5">
    <source>
        <dbReference type="ARBA" id="ARBA00023065"/>
    </source>
</evidence>
<reference evidence="11 12" key="1">
    <citation type="submission" date="2024-09" db="EMBL/GenBank/DDBJ databases">
        <title>Genome sequencing and assembly of Phytophthora oleae, isolate VK10A, causative agent of rot of olive drupes.</title>
        <authorList>
            <person name="Conti Taguali S."/>
            <person name="Riolo M."/>
            <person name="La Spada F."/>
            <person name="Cacciola S.O."/>
            <person name="Dionisio G."/>
        </authorList>
    </citation>
    <scope>NUCLEOTIDE SEQUENCE [LARGE SCALE GENOMIC DNA]</scope>
    <source>
        <strain evidence="11 12">VK10A</strain>
    </source>
</reference>
<accession>A0ABD3G6C9</accession>
<keyword evidence="6 9" id="KW-0472">Membrane</keyword>
<dbReference type="InterPro" id="IPR018490">
    <property type="entry name" value="cNMP-bd_dom_sf"/>
</dbReference>
<dbReference type="AlphaFoldDB" id="A0ABD3G6C9"/>
<feature type="domain" description="Cyclic nucleotide-binding" evidence="10">
    <location>
        <begin position="576"/>
        <end position="678"/>
    </location>
</feature>